<name>A0A1Q9CI76_SYMMI</name>
<dbReference type="Gene3D" id="3.30.420.10">
    <property type="entry name" value="Ribonuclease H-like superfamily/Ribonuclease H"/>
    <property type="match status" value="1"/>
</dbReference>
<reference evidence="4 5" key="1">
    <citation type="submission" date="2016-02" db="EMBL/GenBank/DDBJ databases">
        <title>Genome analysis of coral dinoflagellate symbionts highlights evolutionary adaptations to a symbiotic lifestyle.</title>
        <authorList>
            <person name="Aranda M."/>
            <person name="Li Y."/>
            <person name="Liew Y.J."/>
            <person name="Baumgarten S."/>
            <person name="Simakov O."/>
            <person name="Wilson M."/>
            <person name="Piel J."/>
            <person name="Ashoor H."/>
            <person name="Bougouffa S."/>
            <person name="Bajic V.B."/>
            <person name="Ryu T."/>
            <person name="Ravasi T."/>
            <person name="Bayer T."/>
            <person name="Micklem G."/>
            <person name="Kim H."/>
            <person name="Bhak J."/>
            <person name="Lajeunesse T.C."/>
            <person name="Voolstra C.R."/>
        </authorList>
    </citation>
    <scope>NUCLEOTIDE SEQUENCE [LARGE SCALE GENOMIC DNA]</scope>
    <source>
        <strain evidence="4 5">CCMP2467</strain>
    </source>
</reference>
<dbReference type="InterPro" id="IPR005135">
    <property type="entry name" value="Endo/exonuclease/phosphatase"/>
</dbReference>
<dbReference type="InterPro" id="IPR000477">
    <property type="entry name" value="RT_dom"/>
</dbReference>
<evidence type="ECO:0000256" key="1">
    <source>
        <dbReference type="SAM" id="MobiDB-lite"/>
    </source>
</evidence>
<feature type="domain" description="OTU" evidence="2">
    <location>
        <begin position="1360"/>
        <end position="1488"/>
    </location>
</feature>
<dbReference type="Pfam" id="PF02338">
    <property type="entry name" value="OTU"/>
    <property type="match status" value="1"/>
</dbReference>
<evidence type="ECO:0000313" key="4">
    <source>
        <dbReference type="EMBL" id="OLP82632.1"/>
    </source>
</evidence>
<gene>
    <name evidence="4" type="ORF">AK812_SmicGene36699</name>
</gene>
<sequence length="3321" mass="366176">MAPRSRAAIAAEYRLAAPCANGHVARREEEWSFRDEDRTVVLYLLVPSEAQGAKLRTLNQNGLVLVDYRSNLIRVTITDTAAQVTYRHEWLNLWGSIKPGECGYHLSEDAKRVVLRLRKVYDTFSAGPWASFLDVRTGRHSADTLAWPAILTELQGAWRSDDEEPIEVVGDQVIWPRGSRDVLLVDEDADTFTLRQIGDGDKVPCEEFRGFFERLESPKKEVERSQGTMHMWHGDTSIRYLEKGELAQRRRELGLEVTDGVELLVTADDAAAHRDEKHATLRKVWEEVNACIFLGCDRQHLVQVPAGFVAAGAPNDQNKAQIPQTNIQRLRLVVAAKTKSTAMKFAWTRMPSTGPRPRNIIMSASRCQGQSHRVRWDDGDAWSRIPGLAMSRKEAGRETLPLEYDKQLARWVPWLPPEVVLGAKVSSQRGSVSFDRLQSFCGFGAYCFVLAACGVDGPHRAPNVGRRIVKRGNRRDVKQRGGCGVAVAGDLGGDCALCLGPLGPGQHLLPGGDVTPDDGGRLLIHGALQLRIAFAMWVGDVTYEGSLPDVWLFVHGWLGGDGTDGPDLGAVLNGCSTGRFGLGAWWGTAALTMLAFGFGARHFVAEPGGPADVLSVLPGANVHSCTFVGGLLYSDAYVIVDGFGCTPTIGMYYDFGIETETAVDHAFRCDWARLSPFAAVHVGEASHPGPAGLKAKWRKQSGLTKPITKGDIARVCRSVVTEFLEQWAAHQPPQRGSWDDWRQWPRASDQEWAAWRASEAEWHNDHDYGHAADSATTWDGWWNDSGASSWDPSWGDVATGDREGADAWSSWASASDPSWDAAALEGARAGRAVSYYGASAKAASADCAEPVRVVTTRRRWDDSQGAAAKEDGEPRASKARWKKRRGKADTPGVWRLDVRVWKASTAIGFAYSAASFSHELDVSSGVAWLVYVQTAEEAEEVFDMYQADKDEERATDLSLLFPVTSDASELPAWAEGAISVAVPGHDQGRLCTRRCWLVVGGTAPPTLATRATEAVVLKKPPVSLPVLRASTFVVRASFDKAFGEDHWEDIVRKPSHFARLWAGASGVAQAGIIDAFGFQRSGTRITGMLRLRTPDAASRLWKCSGQLANGTRWFIDLVGEAKNLPFAQDVGVQWLPWTSDETYGDYIARAAAKSGLGLVLGRGIGVRLKRSDPSYQRPSVMWRMRSIPSHFMMNDVKELAEMMGFEAVVMSTRHRTRRGYDWCFRAVRGDALQIVSQAVQWDPDDPSSSEVVVLKESARRGSKLPAGEAIAEPRTVTFSDALAAARGPGAPQRAARKTRATDARRAPSAPDASSGVPRGADAVTSPAPTKKRDAPGEDPGESMTVDSEGSAPGSQWGPPGEWLTNNGQGNCLVLALSQLNLGGRERTHRQLRRFIVAAFQEYRGDLEPLWQKAGRFNTIGRLPGDGHAFSWEQFVEEFSANSSWGGTLELLALAWALDCRVWVCTSQQQLFLLNEDASEGHVTLHYDVKEEHWSAYKDVPEQALRDRHDATGNLILDVTTQLLRGGGTGGRRRLRLSDCGSTASPASAARGPMPHPVQRPARRRLQLSDCASSDAGEARAAQRRKLTLSECASTSSEQAGIRATACSGAGDQSDWHEGQRALHRQLCDVLLEQPWPFQDSPGLERALQDAGGGISLSSSGWLDVLAFVSDEVQLLRADAADCPWSAQQLRCIDEALVALRHACDGGKRTVWTALAAVAKLTDAGACPPVSVEDAEASHGADRQDVGAAPVVHPYFRRGSTCNPARQDDGSFVEPCAYCPHVLRGATGQDLARRRYDHYKRWHPDVKRSGGRPFHPSVPLVRLASRSPADWRCPLCNFGVPVGGCAGHSRAALDRTRNEHRLQAHPGYSRSQFRMACISKAHSCGVHAMKGRVAQLNRRLGRRKANEGDVGIEGFTAFTWPRLAQRRGKPSLHMHLAWRCDRCLRSFKETPLARAHVCTSAAPGTVARRKRALSRLWKRCRGKEHEHGVDDRTLRSVVDRAGAPKLASIVSLMRDPVSRCDILCLQEIDVPTRSAASFQTACSNFGLHLYLDEASQGVHRTAILSTVQGLSVRLGTEGALRCNAAVFELWQDDRYIKVLVASIHACAWDPQLALVEVTRVVESLKQSRLEWALLGDFNLDPHDWAMSQAISRGLAWHWDEPFVNCPATRESGRRLDYALGTGRIFPTAVHHTWTFSDHAMVGYDVDLFSPPGCAGPTRFPLRREAVEDSVWLTHWGDGALFRQLLEDAQVDQAWTLLSDCAEAVLRVDGGDSSRAFRPRSSPWRPVAARPVSKAAEGVESLLAVQLRRLHRRLCHLRCHPGEGQLRAVVMRQLRQLASKVPELAALRGAAPEAGVELVSGLVAELETSSRDQALHTWRKRMREEPGLARAWVKRRARAESDLKRPIPPVGSVTARQSIHPTAVVSDAEKQWMEKWGRLPSSGGCAAVRNLLASVPDQPSLDDWMPDLSASNLLRIAKTMVGKAPGPDNWRVEEWILLPSGFWEALSLLWRQVLRSGQIPERWTEGKVVLIPKPSTGMRPLTVLAIGWRLGAKTLAQSLRSWTTSWADCRTMGGMAKRSVRDVYLRFLDALANPDHCFVKQDLSKFFDSVQIPLLLVTLEKFGAPPLLRALVRGFYASHWRMFSYMGVHGKGWRRITCGLAQGCPLSPVLVAVLMATWSFLVERPAPSDACVVSTASFVDDRLVWCASADVLHGAMARSDVFDRVFNLDCDITKCLVGCRPEHAGGAALALTLGYSVAHDFFELLGVRFALDCSQAPTVSRFALDKARRLFHFIGISPTSALMKKMMVRSLVLPLAFWAGGFARISIADLQALNDEALFLLGKRNVCDAARVVLYEVTGWEMHPTYAYRRAALDEAVRFHSCAPAWIEEASLVLASRKWFDLLPVSNEVIRELGWWVDPSGSTLFRRDSVGVVRRFDLGIDARAVLHEWLRDVMRREMLARCLRVAKSLHRPEAEDLAQGLVLPGPPPGSLCIFAGHVAAWREAKDGLERATALAGGCTYWYKQRRAYDTGFAPGQSVVREQRCLCGLRKPSRPHLVWSCPHTRSYRQHLDAPSTRLEERLFARPVPELPRPPGVVDYLGYIEDIAEAIDIRLARSPSSTLFVATDGSVIDTVAAWALVFEDEQSFAQGIAAEDQSPHRAELEGLLALFRALERCKCTGVVHVICDCQAALLVAEGGGCERLMAGLFTALLTRLRCRFEVHCWWCPSHDKVAPVRWLPPPCGEVRARRLNAYADAAARRQAGRLAAGSARQRCMMSRRAAASWERDALTALRSVARVWMELRKESVHWLPLLEAEASAEKEMW</sequence>
<dbReference type="SUPFAM" id="SSF56219">
    <property type="entry name" value="DNase I-like"/>
    <property type="match status" value="1"/>
</dbReference>
<evidence type="ECO:0000259" key="3">
    <source>
        <dbReference type="PROSITE" id="PS50878"/>
    </source>
</evidence>
<dbReference type="InterPro" id="IPR036397">
    <property type="entry name" value="RNaseH_sf"/>
</dbReference>
<dbReference type="PROSITE" id="PS50878">
    <property type="entry name" value="RT_POL"/>
    <property type="match status" value="1"/>
</dbReference>
<dbReference type="GO" id="GO:0003676">
    <property type="term" value="F:nucleic acid binding"/>
    <property type="evidence" value="ECO:0007669"/>
    <property type="project" value="InterPro"/>
</dbReference>
<organism evidence="4 5">
    <name type="scientific">Symbiodinium microadriaticum</name>
    <name type="common">Dinoflagellate</name>
    <name type="synonym">Zooxanthella microadriatica</name>
    <dbReference type="NCBI Taxonomy" id="2951"/>
    <lineage>
        <taxon>Eukaryota</taxon>
        <taxon>Sar</taxon>
        <taxon>Alveolata</taxon>
        <taxon>Dinophyceae</taxon>
        <taxon>Suessiales</taxon>
        <taxon>Symbiodiniaceae</taxon>
        <taxon>Symbiodinium</taxon>
    </lineage>
</organism>
<dbReference type="Pfam" id="PF03372">
    <property type="entry name" value="Exo_endo_phos"/>
    <property type="match status" value="1"/>
</dbReference>
<keyword evidence="5" id="KW-1185">Reference proteome</keyword>
<dbReference type="OrthoDB" id="420281at2759"/>
<dbReference type="Gene3D" id="3.90.70.80">
    <property type="match status" value="1"/>
</dbReference>
<dbReference type="PANTHER" id="PTHR19446">
    <property type="entry name" value="REVERSE TRANSCRIPTASES"/>
    <property type="match status" value="1"/>
</dbReference>
<feature type="compositionally biased region" description="Basic and acidic residues" evidence="1">
    <location>
        <begin position="858"/>
        <end position="876"/>
    </location>
</feature>
<keyword evidence="4" id="KW-0808">Transferase</keyword>
<dbReference type="EMBL" id="LSRX01001177">
    <property type="protein sequence ID" value="OLP82632.1"/>
    <property type="molecule type" value="Genomic_DNA"/>
</dbReference>
<keyword evidence="4" id="KW-0695">RNA-directed DNA polymerase</keyword>
<dbReference type="SUPFAM" id="SSF53098">
    <property type="entry name" value="Ribonuclease H-like"/>
    <property type="match status" value="1"/>
</dbReference>
<dbReference type="GO" id="GO:0003964">
    <property type="term" value="F:RNA-directed DNA polymerase activity"/>
    <property type="evidence" value="ECO:0007669"/>
    <property type="project" value="UniProtKB-KW"/>
</dbReference>
<evidence type="ECO:0000313" key="5">
    <source>
        <dbReference type="Proteomes" id="UP000186817"/>
    </source>
</evidence>
<dbReference type="Pfam" id="PF00078">
    <property type="entry name" value="RVT_1"/>
    <property type="match status" value="1"/>
</dbReference>
<keyword evidence="4" id="KW-0548">Nucleotidyltransferase</keyword>
<feature type="region of interest" description="Disordered" evidence="1">
    <location>
        <begin position="1283"/>
        <end position="1362"/>
    </location>
</feature>
<evidence type="ECO:0000259" key="2">
    <source>
        <dbReference type="PROSITE" id="PS50802"/>
    </source>
</evidence>
<feature type="domain" description="Reverse transcriptase" evidence="3">
    <location>
        <begin position="2510"/>
        <end position="2755"/>
    </location>
</feature>
<feature type="region of interest" description="Disordered" evidence="1">
    <location>
        <begin position="1525"/>
        <end position="1563"/>
    </location>
</feature>
<dbReference type="InterPro" id="IPR036691">
    <property type="entry name" value="Endo/exonu/phosph_ase_sf"/>
</dbReference>
<dbReference type="SUPFAM" id="SSF56672">
    <property type="entry name" value="DNA/RNA polymerases"/>
    <property type="match status" value="1"/>
</dbReference>
<dbReference type="InterPro" id="IPR012337">
    <property type="entry name" value="RNaseH-like_sf"/>
</dbReference>
<proteinExistence type="predicted"/>
<feature type="compositionally biased region" description="Low complexity" evidence="1">
    <location>
        <begin position="1283"/>
        <end position="1293"/>
    </location>
</feature>
<dbReference type="InterPro" id="IPR043502">
    <property type="entry name" value="DNA/RNA_pol_sf"/>
</dbReference>
<dbReference type="CDD" id="cd22744">
    <property type="entry name" value="OTU"/>
    <property type="match status" value="1"/>
</dbReference>
<accession>A0A1Q9CI76</accession>
<protein>
    <submittedName>
        <fullName evidence="4">LINE-1 reverse transcriptase-like</fullName>
    </submittedName>
</protein>
<dbReference type="Proteomes" id="UP000186817">
    <property type="component" value="Unassembled WGS sequence"/>
</dbReference>
<comment type="caution">
    <text evidence="4">The sequence shown here is derived from an EMBL/GenBank/DDBJ whole genome shotgun (WGS) entry which is preliminary data.</text>
</comment>
<dbReference type="InterPro" id="IPR003323">
    <property type="entry name" value="OTU_dom"/>
</dbReference>
<feature type="region of interest" description="Disordered" evidence="1">
    <location>
        <begin position="858"/>
        <end position="884"/>
    </location>
</feature>
<dbReference type="PROSITE" id="PS50802">
    <property type="entry name" value="OTU"/>
    <property type="match status" value="1"/>
</dbReference>
<dbReference type="Gene3D" id="3.60.10.10">
    <property type="entry name" value="Endonuclease/exonuclease/phosphatase"/>
    <property type="match status" value="1"/>
</dbReference>